<dbReference type="GO" id="GO:0008176">
    <property type="term" value="F:tRNA (guanine(46)-N7)-methyltransferase activity"/>
    <property type="evidence" value="ECO:0007669"/>
    <property type="project" value="UniProtKB-UniRule"/>
</dbReference>
<gene>
    <name evidence="16" type="ORF">MENT_LOCUS45668</name>
</gene>
<dbReference type="Gene3D" id="3.40.50.150">
    <property type="entry name" value="Vaccinia Virus protein VP39"/>
    <property type="match status" value="1"/>
</dbReference>
<keyword evidence="12 13" id="KW-0539">Nucleus</keyword>
<dbReference type="NCBIfam" id="TIGR00091">
    <property type="entry name" value="tRNA (guanosine(46)-N7)-methyltransferase TrmB"/>
    <property type="match status" value="1"/>
</dbReference>
<evidence type="ECO:0000256" key="10">
    <source>
        <dbReference type="ARBA" id="ARBA00022884"/>
    </source>
</evidence>
<keyword evidence="11 14" id="KW-0472">Membrane</keyword>
<dbReference type="InterPro" id="IPR003358">
    <property type="entry name" value="tRNA_(Gua-N-7)_MeTrfase_Trmb"/>
</dbReference>
<comment type="similarity">
    <text evidence="3 15">Belongs to the mitochondrial carrier (TC 2.A.29) family.</text>
</comment>
<evidence type="ECO:0000256" key="11">
    <source>
        <dbReference type="ARBA" id="ARBA00023136"/>
    </source>
</evidence>
<keyword evidence="10 13" id="KW-0694">RNA-binding</keyword>
<comment type="caution">
    <text evidence="16">The sequence shown here is derived from an EMBL/GenBank/DDBJ whole genome shotgun (WGS) entry which is preliminary data.</text>
</comment>
<evidence type="ECO:0000256" key="8">
    <source>
        <dbReference type="ARBA" id="ARBA00022692"/>
    </source>
</evidence>
<dbReference type="InterPro" id="IPR025763">
    <property type="entry name" value="Trm8_euk"/>
</dbReference>
<dbReference type="Proteomes" id="UP000580250">
    <property type="component" value="Unassembled WGS sequence"/>
</dbReference>
<evidence type="ECO:0000256" key="15">
    <source>
        <dbReference type="RuleBase" id="RU000488"/>
    </source>
</evidence>
<evidence type="ECO:0000256" key="12">
    <source>
        <dbReference type="ARBA" id="ARBA00023242"/>
    </source>
</evidence>
<evidence type="ECO:0000256" key="13">
    <source>
        <dbReference type="HAMAP-Rule" id="MF_03055"/>
    </source>
</evidence>
<dbReference type="PANTHER" id="PTHR23417">
    <property type="entry name" value="3-DEOXY-D-MANNO-OCTULOSONIC-ACID TRANSFERASE/TRNA GUANINE-N 7 - -METHYLTRANSFERASE"/>
    <property type="match status" value="1"/>
</dbReference>
<keyword evidence="6 13" id="KW-0808">Transferase</keyword>
<dbReference type="GO" id="GO:0016020">
    <property type="term" value="C:membrane"/>
    <property type="evidence" value="ECO:0007669"/>
    <property type="project" value="UniProtKB-SubCell"/>
</dbReference>
<comment type="function">
    <text evidence="13">Catalyzes the formation of N(7)-methylguanine at position 46 (m7G46) in tRNA.</text>
</comment>
<evidence type="ECO:0000256" key="14">
    <source>
        <dbReference type="PROSITE-ProRule" id="PRU00282"/>
    </source>
</evidence>
<keyword evidence="4 13" id="KW-0820">tRNA-binding</keyword>
<comment type="similarity">
    <text evidence="13">Belongs to the class I-like SAM-binding methyltransferase superfamily. TrmB family.</text>
</comment>
<feature type="binding site" evidence="13">
    <location>
        <begin position="226"/>
        <end position="228"/>
    </location>
    <ligand>
        <name>S-adenosyl-L-methionine</name>
        <dbReference type="ChEBI" id="CHEBI:59789"/>
    </ligand>
</feature>
<organism evidence="16 17">
    <name type="scientific">Meloidogyne enterolobii</name>
    <name type="common">Root-knot nematode worm</name>
    <name type="synonym">Meloidogyne mayaguensis</name>
    <dbReference type="NCBI Taxonomy" id="390850"/>
    <lineage>
        <taxon>Eukaryota</taxon>
        <taxon>Metazoa</taxon>
        <taxon>Ecdysozoa</taxon>
        <taxon>Nematoda</taxon>
        <taxon>Chromadorea</taxon>
        <taxon>Rhabditida</taxon>
        <taxon>Tylenchina</taxon>
        <taxon>Tylenchomorpha</taxon>
        <taxon>Tylenchoidea</taxon>
        <taxon>Meloidogynidae</taxon>
        <taxon>Meloidogyninae</taxon>
        <taxon>Meloidogyne</taxon>
    </lineage>
</organism>
<accession>A0A6V7X0L6</accession>
<dbReference type="InterPro" id="IPR029063">
    <property type="entry name" value="SAM-dependent_MTases_sf"/>
</dbReference>
<feature type="binding site" evidence="13">
    <location>
        <position position="72"/>
    </location>
    <ligand>
        <name>S-adenosyl-L-methionine</name>
        <dbReference type="ChEBI" id="CHEBI:59789"/>
    </ligand>
</feature>
<dbReference type="CDD" id="cd02440">
    <property type="entry name" value="AdoMet_MTases"/>
    <property type="match status" value="1"/>
</dbReference>
<feature type="binding site" evidence="13">
    <location>
        <position position="148"/>
    </location>
    <ligand>
        <name>S-adenosyl-L-methionine</name>
        <dbReference type="ChEBI" id="CHEBI:59789"/>
    </ligand>
</feature>
<protein>
    <recommendedName>
        <fullName evidence="13">tRNA (guanine-N(7)-)-methyltransferase</fullName>
        <ecNumber evidence="13">2.1.1.33</ecNumber>
    </recommendedName>
    <alternativeName>
        <fullName evidence="13">tRNA (guanine(46)-N(7))-methyltransferase</fullName>
    </alternativeName>
    <alternativeName>
        <fullName evidence="13">tRNA(m7G46)-methyltransferase</fullName>
    </alternativeName>
</protein>
<dbReference type="GO" id="GO:0000049">
    <property type="term" value="F:tRNA binding"/>
    <property type="evidence" value="ECO:0007669"/>
    <property type="project" value="UniProtKB-UniRule"/>
</dbReference>
<dbReference type="AlphaFoldDB" id="A0A6V7X0L6"/>
<feature type="active site" evidence="13">
    <location>
        <position position="151"/>
    </location>
</feature>
<evidence type="ECO:0000313" key="16">
    <source>
        <dbReference type="EMBL" id="CAD2192753.1"/>
    </source>
</evidence>
<dbReference type="HAMAP" id="MF_03055">
    <property type="entry name" value="tRNA_methyltr_TrmB_euk"/>
    <property type="match status" value="1"/>
</dbReference>
<evidence type="ECO:0000256" key="2">
    <source>
        <dbReference type="ARBA" id="ARBA00004141"/>
    </source>
</evidence>
<evidence type="ECO:0000256" key="7">
    <source>
        <dbReference type="ARBA" id="ARBA00022691"/>
    </source>
</evidence>
<evidence type="ECO:0000256" key="9">
    <source>
        <dbReference type="ARBA" id="ARBA00022694"/>
    </source>
</evidence>
<dbReference type="SUPFAM" id="SSF103506">
    <property type="entry name" value="Mitochondrial carrier"/>
    <property type="match status" value="1"/>
</dbReference>
<dbReference type="InterPro" id="IPR018108">
    <property type="entry name" value="MCP_transmembrane"/>
</dbReference>
<evidence type="ECO:0000256" key="6">
    <source>
        <dbReference type="ARBA" id="ARBA00022679"/>
    </source>
</evidence>
<evidence type="ECO:0000256" key="1">
    <source>
        <dbReference type="ARBA" id="ARBA00000142"/>
    </source>
</evidence>
<comment type="subcellular location">
    <subcellularLocation>
        <location evidence="2">Membrane</location>
        <topology evidence="2">Multi-pass membrane protein</topology>
    </subcellularLocation>
    <subcellularLocation>
        <location evidence="13">Nucleus</location>
    </subcellularLocation>
</comment>
<evidence type="ECO:0000256" key="4">
    <source>
        <dbReference type="ARBA" id="ARBA00022555"/>
    </source>
</evidence>
<feature type="binding site" evidence="13">
    <location>
        <begin position="128"/>
        <end position="129"/>
    </location>
    <ligand>
        <name>S-adenosyl-L-methionine</name>
        <dbReference type="ChEBI" id="CHEBI:59789"/>
    </ligand>
</feature>
<dbReference type="UniPathway" id="UPA00989"/>
<evidence type="ECO:0000256" key="3">
    <source>
        <dbReference type="ARBA" id="ARBA00006375"/>
    </source>
</evidence>
<proteinExistence type="inferred from homology"/>
<keyword evidence="15" id="KW-0813">Transport</keyword>
<dbReference type="InterPro" id="IPR023395">
    <property type="entry name" value="MCP_dom_sf"/>
</dbReference>
<reference evidence="16 17" key="1">
    <citation type="submission" date="2020-08" db="EMBL/GenBank/DDBJ databases">
        <authorList>
            <person name="Koutsovoulos G."/>
            <person name="Danchin GJ E."/>
        </authorList>
    </citation>
    <scope>NUCLEOTIDE SEQUENCE [LARGE SCALE GENOMIC DNA]</scope>
</reference>
<keyword evidence="5 13" id="KW-0489">Methyltransferase</keyword>
<dbReference type="EC" id="2.1.1.33" evidence="13"/>
<dbReference type="OrthoDB" id="47276at2759"/>
<keyword evidence="7 13" id="KW-0949">S-adenosyl-L-methionine</keyword>
<dbReference type="GO" id="GO:0005634">
    <property type="term" value="C:nucleus"/>
    <property type="evidence" value="ECO:0007669"/>
    <property type="project" value="UniProtKB-SubCell"/>
</dbReference>
<evidence type="ECO:0000256" key="5">
    <source>
        <dbReference type="ARBA" id="ARBA00022603"/>
    </source>
</evidence>
<dbReference type="SUPFAM" id="SSF53335">
    <property type="entry name" value="S-adenosyl-L-methionine-dependent methyltransferases"/>
    <property type="match status" value="1"/>
</dbReference>
<dbReference type="EMBL" id="CAJEWN010000974">
    <property type="protein sequence ID" value="CAD2192753.1"/>
    <property type="molecule type" value="Genomic_DNA"/>
</dbReference>
<keyword evidence="9 13" id="KW-0819">tRNA processing</keyword>
<feature type="binding site" evidence="13">
    <location>
        <begin position="95"/>
        <end position="96"/>
    </location>
    <ligand>
        <name>S-adenosyl-L-methionine</name>
        <dbReference type="ChEBI" id="CHEBI:59789"/>
    </ligand>
</feature>
<dbReference type="PROSITE" id="PS50920">
    <property type="entry name" value="SOLCAR"/>
    <property type="match status" value="1"/>
</dbReference>
<sequence length="381" mass="43402">MFENIPNCSQLNNESKIQSIHYPQKRFYRQRAHSNPMSDHDLVYPLSPEKMDWSQLFSSSSSNSLPQFADIGCGYGGLLVRLSPMFPDIMMVGMEIRVKVSDFVQDRIKALIEQNPSKYGNICCVRSNAMKNITNFFFKGQLDKMFFLFPDPHFKKTKHKWRIISTNLLSEYAYVLKPGGRIYTITDVEEVHKWMVDQIGQHPLFKRLEKEEEEKDEIVPLLYDSTEEGQKLIMSEQSSGTVDWDYESLGLSYSVPVHMAAGAVAGMAEHCVMFPLDSVKTRIQSLCPCPEWECPTPFHGVASIAKREGFRRTLRGINAVAFGSIPAHALYFTFYEKVKGMLAGNTCGHSNTVSYAMAGIVYFRWTFSKSCSSINDSSRLY</sequence>
<evidence type="ECO:0000313" key="17">
    <source>
        <dbReference type="Proteomes" id="UP000580250"/>
    </source>
</evidence>
<dbReference type="PANTHER" id="PTHR23417:SF16">
    <property type="entry name" value="TRNA (GUANINE-N(7)-)-METHYLTRANSFERASE"/>
    <property type="match status" value="1"/>
</dbReference>
<dbReference type="GO" id="GO:0043527">
    <property type="term" value="C:tRNA methyltransferase complex"/>
    <property type="evidence" value="ECO:0007669"/>
    <property type="project" value="TreeGrafter"/>
</dbReference>
<dbReference type="PROSITE" id="PS51625">
    <property type="entry name" value="SAM_MT_TRMB"/>
    <property type="match status" value="1"/>
</dbReference>
<dbReference type="Pfam" id="PF02390">
    <property type="entry name" value="Methyltransf_4"/>
    <property type="match status" value="1"/>
</dbReference>
<comment type="pathway">
    <text evidence="13">tRNA modification; N(7)-methylguanine-tRNA biosynthesis.</text>
</comment>
<comment type="catalytic activity">
    <reaction evidence="1 13">
        <text>guanosine(46) in tRNA + S-adenosyl-L-methionine = N(7)-methylguanosine(46) in tRNA + S-adenosyl-L-homocysteine</text>
        <dbReference type="Rhea" id="RHEA:42708"/>
        <dbReference type="Rhea" id="RHEA-COMP:10188"/>
        <dbReference type="Rhea" id="RHEA-COMP:10189"/>
        <dbReference type="ChEBI" id="CHEBI:57856"/>
        <dbReference type="ChEBI" id="CHEBI:59789"/>
        <dbReference type="ChEBI" id="CHEBI:74269"/>
        <dbReference type="ChEBI" id="CHEBI:74480"/>
        <dbReference type="EC" id="2.1.1.33"/>
    </reaction>
</comment>
<name>A0A6V7X0L6_MELEN</name>
<dbReference type="Pfam" id="PF00153">
    <property type="entry name" value="Mito_carr"/>
    <property type="match status" value="1"/>
</dbReference>
<keyword evidence="8 14" id="KW-0812">Transmembrane</keyword>
<feature type="repeat" description="Solcar" evidence="14">
    <location>
        <begin position="253"/>
        <end position="341"/>
    </location>
</feature>